<reference evidence="4" key="1">
    <citation type="submission" date="2018-09" db="EMBL/GenBank/DDBJ databases">
        <authorList>
            <person name="Livingstone P.G."/>
            <person name="Whitworth D.E."/>
        </authorList>
    </citation>
    <scope>NUCLEOTIDE SEQUENCE [LARGE SCALE GENOMIC DNA]</scope>
    <source>
        <strain evidence="4">CA040B</strain>
    </source>
</reference>
<keyword evidence="4" id="KW-1185">Reference proteome</keyword>
<dbReference type="SUPFAM" id="SSF55931">
    <property type="entry name" value="Glutamine synthetase/guanido kinase"/>
    <property type="match status" value="1"/>
</dbReference>
<dbReference type="Proteomes" id="UP000273405">
    <property type="component" value="Unassembled WGS sequence"/>
</dbReference>
<dbReference type="OrthoDB" id="9807095at2"/>
<proteinExistence type="inferred from homology"/>
<dbReference type="InterPro" id="IPR008146">
    <property type="entry name" value="Gln_synth_cat_dom"/>
</dbReference>
<evidence type="ECO:0000313" key="3">
    <source>
        <dbReference type="EMBL" id="RKH30735.1"/>
    </source>
</evidence>
<feature type="domain" description="GS catalytic" evidence="2">
    <location>
        <begin position="1"/>
        <end position="42"/>
    </location>
</feature>
<protein>
    <recommendedName>
        <fullName evidence="2">GS catalytic domain-containing protein</fullName>
    </recommendedName>
</protein>
<name>A0A3A8MPV2_9BACT</name>
<dbReference type="InterPro" id="IPR014746">
    <property type="entry name" value="Gln_synth/guanido_kin_cat_dom"/>
</dbReference>
<sequence>EGFHTETGPGVFEAAIRYDTLELAADRGALFKTVVKEICARHVRVRVPAEDVVPSCRRLFALRPPMESPV</sequence>
<comment type="similarity">
    <text evidence="1">Belongs to the glutamine synthetase family.</text>
</comment>
<evidence type="ECO:0000259" key="2">
    <source>
        <dbReference type="Pfam" id="PF00120"/>
    </source>
</evidence>
<organism evidence="3 4">
    <name type="scientific">Corallococcus sicarius</name>
    <dbReference type="NCBI Taxonomy" id="2316726"/>
    <lineage>
        <taxon>Bacteria</taxon>
        <taxon>Pseudomonadati</taxon>
        <taxon>Myxococcota</taxon>
        <taxon>Myxococcia</taxon>
        <taxon>Myxococcales</taxon>
        <taxon>Cystobacterineae</taxon>
        <taxon>Myxococcaceae</taxon>
        <taxon>Corallococcus</taxon>
    </lineage>
</organism>
<dbReference type="EMBL" id="RAWG01000469">
    <property type="protein sequence ID" value="RKH30735.1"/>
    <property type="molecule type" value="Genomic_DNA"/>
</dbReference>
<evidence type="ECO:0000313" key="4">
    <source>
        <dbReference type="Proteomes" id="UP000273405"/>
    </source>
</evidence>
<evidence type="ECO:0000256" key="1">
    <source>
        <dbReference type="RuleBase" id="RU000384"/>
    </source>
</evidence>
<accession>A0A3A8MPV2</accession>
<dbReference type="AlphaFoldDB" id="A0A3A8MPV2"/>
<dbReference type="Pfam" id="PF00120">
    <property type="entry name" value="Gln-synt_C"/>
    <property type="match status" value="1"/>
</dbReference>
<gene>
    <name evidence="3" type="ORF">D7X12_38875</name>
</gene>
<dbReference type="GO" id="GO:0004356">
    <property type="term" value="F:glutamine synthetase activity"/>
    <property type="evidence" value="ECO:0007669"/>
    <property type="project" value="InterPro"/>
</dbReference>
<feature type="non-terminal residue" evidence="3">
    <location>
        <position position="1"/>
    </location>
</feature>
<comment type="caution">
    <text evidence="3">The sequence shown here is derived from an EMBL/GenBank/DDBJ whole genome shotgun (WGS) entry which is preliminary data.</text>
</comment>
<dbReference type="Gene3D" id="3.30.590.10">
    <property type="entry name" value="Glutamine synthetase/guanido kinase, catalytic domain"/>
    <property type="match status" value="1"/>
</dbReference>